<name>A0ABY7VPF4_9BACT</name>
<keyword evidence="1" id="KW-0472">Membrane</keyword>
<keyword evidence="1" id="KW-1133">Transmembrane helix</keyword>
<evidence type="ECO:0000313" key="3">
    <source>
        <dbReference type="Proteomes" id="UP001214250"/>
    </source>
</evidence>
<evidence type="ECO:0008006" key="4">
    <source>
        <dbReference type="Google" id="ProtNLM"/>
    </source>
</evidence>
<keyword evidence="1" id="KW-0812">Transmembrane</keyword>
<accession>A0ABY7VPF4</accession>
<reference evidence="2 3" key="1">
    <citation type="submission" date="2023-02" db="EMBL/GenBank/DDBJ databases">
        <title>Genome sequence of Lentisphaera profundi SAORIC-696.</title>
        <authorList>
            <person name="Kim e."/>
            <person name="Cho J.-C."/>
            <person name="Choi A."/>
            <person name="Kang I."/>
        </authorList>
    </citation>
    <scope>NUCLEOTIDE SEQUENCE [LARGE SCALE GENOMIC DNA]</scope>
    <source>
        <strain evidence="2 3">SAORIC-696</strain>
    </source>
</reference>
<keyword evidence="3" id="KW-1185">Reference proteome</keyword>
<organism evidence="2 3">
    <name type="scientific">Lentisphaera profundi</name>
    <dbReference type="NCBI Taxonomy" id="1658616"/>
    <lineage>
        <taxon>Bacteria</taxon>
        <taxon>Pseudomonadati</taxon>
        <taxon>Lentisphaerota</taxon>
        <taxon>Lentisphaeria</taxon>
        <taxon>Lentisphaerales</taxon>
        <taxon>Lentisphaeraceae</taxon>
        <taxon>Lentisphaera</taxon>
    </lineage>
</organism>
<feature type="transmembrane region" description="Helical" evidence="1">
    <location>
        <begin position="7"/>
        <end position="27"/>
    </location>
</feature>
<evidence type="ECO:0000256" key="1">
    <source>
        <dbReference type="SAM" id="Phobius"/>
    </source>
</evidence>
<dbReference type="EMBL" id="CP117811">
    <property type="protein sequence ID" value="WDE96030.1"/>
    <property type="molecule type" value="Genomic_DNA"/>
</dbReference>
<dbReference type="RefSeq" id="WP_274149988.1">
    <property type="nucleotide sequence ID" value="NZ_CP117811.1"/>
</dbReference>
<protein>
    <recommendedName>
        <fullName evidence="4">AsmA-like C-terminal domain-containing protein</fullName>
    </recommendedName>
</protein>
<sequence>MLLKIWHIFRGIFSLTGMTLCVLILILEIKGLPENIILGLRQRLDTSQLKYTIEKVHLGPISGLKVHKLSIQDHKQNEVLYQADEIQVSFDLSDLSQGTFTPESLVIQNANFNINLKNKSQEEYLKLNNMNLNAKFVNSSNIQIKSFKCNTKNLKLTLQGDLANLKSKKKDSKDPTISLPSAQELNELIPEHIKEAIININDVADLLNITDKTDVNIHFYYDSLTPKMSTAQIDFSLPEFLYLGNLIKSTKVSLELKKNIITITQFEIKADEKELISGQLEYSLKDKTLNGQLTGQLFPLKYLKLFAPNTLPHIDFLKFTDTPPHIDIFFNSNNVTDPKSWDIKGDLRASNFKVQGLYVDLIEGPIKFKNLNFQSDTLKFSGPQINGKVQVRFDFTNNKVSLYADASGDPRHISHFIFSDNGRKNYLNVWDRFSWGRTAIPTWSGYFDYRYDPIRDQDLMTFDGSFQADGASINGVNTQKFSANIYMQFPEQVLVHNIQADTTDTHARGNLGFKNLTGDTTIDYQFYSTLSIPQTLRIANHDWKDLLNALELPNKSYARITGHVNLEDPLNARSEAYIELPEFSFSDLKLDNPLITFNMRDQKIMVASRKAKFYSGDLHFIYQDNLKLNQQALKLTASDVDLAGIISELQKDSLNTAAGRVNFGADLNLKSHKGKIHSILGEGFIHIHDGLFLEIPFLSTFFNRLESILPFVSAAQVKELSAQLKFFDQQVNIDNFFSDGKLVALSGDGWFDWGQTMYSFNINTHYLKDILTLPKPLNVDILKTLFSPLSVLMKAEVRGNKDDYEWTINSMSNLKKSINRTPSRLLNIFKTDPER</sequence>
<evidence type="ECO:0000313" key="2">
    <source>
        <dbReference type="EMBL" id="WDE96030.1"/>
    </source>
</evidence>
<dbReference type="Proteomes" id="UP001214250">
    <property type="component" value="Chromosome 1"/>
</dbReference>
<gene>
    <name evidence="2" type="ORF">PQO03_09920</name>
</gene>
<proteinExistence type="predicted"/>